<dbReference type="InterPro" id="IPR006578">
    <property type="entry name" value="MADF-dom"/>
</dbReference>
<proteinExistence type="predicted"/>
<comment type="subcellular location">
    <subcellularLocation>
        <location evidence="1">Nucleus</location>
    </subcellularLocation>
</comment>
<evidence type="ECO:0000313" key="5">
    <source>
        <dbReference type="EMBL" id="CAD7439903.1"/>
    </source>
</evidence>
<dbReference type="Pfam" id="PF10545">
    <property type="entry name" value="MADF_DNA_bdg"/>
    <property type="match status" value="1"/>
</dbReference>
<protein>
    <recommendedName>
        <fullName evidence="6">Transcription factor Adf-1</fullName>
    </recommendedName>
</protein>
<dbReference type="InterPro" id="IPR004210">
    <property type="entry name" value="BESS_motif"/>
</dbReference>
<dbReference type="Pfam" id="PF02944">
    <property type="entry name" value="BESS"/>
    <property type="match status" value="1"/>
</dbReference>
<dbReference type="SMART" id="SM00595">
    <property type="entry name" value="MADF"/>
    <property type="match status" value="1"/>
</dbReference>
<dbReference type="GO" id="GO:0005634">
    <property type="term" value="C:nucleus"/>
    <property type="evidence" value="ECO:0007669"/>
    <property type="project" value="UniProtKB-SubCell"/>
</dbReference>
<feature type="region of interest" description="Disordered" evidence="2">
    <location>
        <begin position="193"/>
        <end position="223"/>
    </location>
</feature>
<dbReference type="InterPro" id="IPR039353">
    <property type="entry name" value="TF_Adf1"/>
</dbReference>
<dbReference type="PANTHER" id="PTHR12243:SF60">
    <property type="entry name" value="SI:CH211-15D5.12-RELATED"/>
    <property type="match status" value="1"/>
</dbReference>
<feature type="domain" description="MADF" evidence="3">
    <location>
        <begin position="101"/>
        <end position="188"/>
    </location>
</feature>
<name>A0A7R9HXP2_9NEOP</name>
<gene>
    <name evidence="5" type="ORF">TBIB3V08_LOCUS2445</name>
</gene>
<dbReference type="PANTHER" id="PTHR12243">
    <property type="entry name" value="MADF DOMAIN TRANSCRIPTION FACTOR"/>
    <property type="match status" value="1"/>
</dbReference>
<feature type="domain" description="BESS" evidence="4">
    <location>
        <begin position="271"/>
        <end position="310"/>
    </location>
</feature>
<organism evidence="5">
    <name type="scientific">Timema bartmani</name>
    <dbReference type="NCBI Taxonomy" id="61472"/>
    <lineage>
        <taxon>Eukaryota</taxon>
        <taxon>Metazoa</taxon>
        <taxon>Ecdysozoa</taxon>
        <taxon>Arthropoda</taxon>
        <taxon>Hexapoda</taxon>
        <taxon>Insecta</taxon>
        <taxon>Pterygota</taxon>
        <taxon>Neoptera</taxon>
        <taxon>Polyneoptera</taxon>
        <taxon>Phasmatodea</taxon>
        <taxon>Timematodea</taxon>
        <taxon>Timematoidea</taxon>
        <taxon>Timematidae</taxon>
        <taxon>Timema</taxon>
    </lineage>
</organism>
<sequence>MTLHRSRGLVLSSHQSGNSSFLLESYYIYSYYEYLLCLDVQGGGGGGLSPLCRARVTRRVCGAASDAHVACLASQRASGSHHCDMVDHPTKMRDDPEFNIAFVQLVEEHRCLYDFTIDDYANRVKQDEAWHGIAAQLGEDVVNCKERWRNLRGSLLRHMKHQAAGSRAKHKKPYYLAPYLDFVVPFTRSRKKKSRSNVDSEETDVEEGSLQPREEETDVEDYDVKPPKGLLVETQRRNGPEISIDEVRSYAPENFLQPKRAKVAYTPVGDAEADLDFFKSLLPDVRVMTPAQKRRMKIGVIRVIDEILEPNLD</sequence>
<evidence type="ECO:0000256" key="2">
    <source>
        <dbReference type="SAM" id="MobiDB-lite"/>
    </source>
</evidence>
<dbReference type="GO" id="GO:0005667">
    <property type="term" value="C:transcription regulator complex"/>
    <property type="evidence" value="ECO:0007669"/>
    <property type="project" value="TreeGrafter"/>
</dbReference>
<dbReference type="PROSITE" id="PS51029">
    <property type="entry name" value="MADF"/>
    <property type="match status" value="1"/>
</dbReference>
<evidence type="ECO:0008006" key="6">
    <source>
        <dbReference type="Google" id="ProtNLM"/>
    </source>
</evidence>
<evidence type="ECO:0000256" key="1">
    <source>
        <dbReference type="PROSITE-ProRule" id="PRU00371"/>
    </source>
</evidence>
<evidence type="ECO:0000259" key="4">
    <source>
        <dbReference type="PROSITE" id="PS51031"/>
    </source>
</evidence>
<dbReference type="GO" id="GO:0003677">
    <property type="term" value="F:DNA binding"/>
    <property type="evidence" value="ECO:0007669"/>
    <property type="project" value="InterPro"/>
</dbReference>
<dbReference type="EMBL" id="OD564817">
    <property type="protein sequence ID" value="CAD7439903.1"/>
    <property type="molecule type" value="Genomic_DNA"/>
</dbReference>
<accession>A0A7R9HXP2</accession>
<evidence type="ECO:0000259" key="3">
    <source>
        <dbReference type="PROSITE" id="PS51029"/>
    </source>
</evidence>
<keyword evidence="1" id="KW-0539">Nucleus</keyword>
<dbReference type="GO" id="GO:0006357">
    <property type="term" value="P:regulation of transcription by RNA polymerase II"/>
    <property type="evidence" value="ECO:0007669"/>
    <property type="project" value="TreeGrafter"/>
</dbReference>
<dbReference type="PROSITE" id="PS51031">
    <property type="entry name" value="BESS"/>
    <property type="match status" value="1"/>
</dbReference>
<dbReference type="AlphaFoldDB" id="A0A7R9HXP2"/>
<reference evidence="5" key="1">
    <citation type="submission" date="2020-11" db="EMBL/GenBank/DDBJ databases">
        <authorList>
            <person name="Tran Van P."/>
        </authorList>
    </citation>
    <scope>NUCLEOTIDE SEQUENCE</scope>
</reference>